<comment type="caution">
    <text evidence="1">The sequence shown here is derived from an EMBL/GenBank/DDBJ whole genome shotgun (WGS) entry which is preliminary data.</text>
</comment>
<evidence type="ECO:0000313" key="2">
    <source>
        <dbReference type="Proteomes" id="UP000295504"/>
    </source>
</evidence>
<keyword evidence="2" id="KW-1185">Reference proteome</keyword>
<dbReference type="AlphaFoldDB" id="A0A4R2TDP3"/>
<dbReference type="RefSeq" id="WP_132849719.1">
    <property type="nucleotide sequence ID" value="NZ_CP058648.1"/>
</dbReference>
<dbReference type="Proteomes" id="UP000295504">
    <property type="component" value="Unassembled WGS sequence"/>
</dbReference>
<dbReference type="EMBL" id="SLYC01000062">
    <property type="protein sequence ID" value="TCP95268.1"/>
    <property type="molecule type" value="Genomic_DNA"/>
</dbReference>
<reference evidence="1 2" key="1">
    <citation type="submission" date="2019-03" db="EMBL/GenBank/DDBJ databases">
        <title>Genomic Encyclopedia of Type Strains, Phase IV (KMG-IV): sequencing the most valuable type-strain genomes for metagenomic binning, comparative biology and taxonomic classification.</title>
        <authorList>
            <person name="Goeker M."/>
        </authorList>
    </citation>
    <scope>NUCLEOTIDE SEQUENCE [LARGE SCALE GENOMIC DNA]</scope>
    <source>
        <strain evidence="1 2">DSM 100013</strain>
    </source>
</reference>
<sequence>MEKLIELVKKHKELRPLMEIQDVYKLLYQSILGLGHLLENHQRAKKYLYDELDNLFDNNFEELLIEDISIKDNMVRINLRPFYEKKLSTELLFNAMLYTEKKNTATLNNLISIWNLFIDLVEKGDIDFNINELKDFNKKIIEMNYPIMHHSDIYNKNYKPAYRVIYRDVFQELFD</sequence>
<gene>
    <name evidence="1" type="ORF">EDD79_106210</name>
</gene>
<protein>
    <submittedName>
        <fullName evidence="1">Uncharacterized protein</fullName>
    </submittedName>
</protein>
<name>A0A4R2TDP3_9FIRM</name>
<dbReference type="OrthoDB" id="1420794at2"/>
<proteinExistence type="predicted"/>
<accession>A0A4R2TDP3</accession>
<evidence type="ECO:0000313" key="1">
    <source>
        <dbReference type="EMBL" id="TCP95268.1"/>
    </source>
</evidence>
<organism evidence="1 2">
    <name type="scientific">Serpentinicella alkaliphila</name>
    <dbReference type="NCBI Taxonomy" id="1734049"/>
    <lineage>
        <taxon>Bacteria</taxon>
        <taxon>Bacillati</taxon>
        <taxon>Bacillota</taxon>
        <taxon>Clostridia</taxon>
        <taxon>Peptostreptococcales</taxon>
        <taxon>Natronincolaceae</taxon>
        <taxon>Serpentinicella</taxon>
    </lineage>
</organism>